<dbReference type="Pfam" id="PF00501">
    <property type="entry name" value="AMP-binding"/>
    <property type="match status" value="1"/>
</dbReference>
<accession>A0A3Q0INY5</accession>
<sequence length="322" mass="35585">MYTAALSLFSPIVIGHQSPDNSKVRIKKIRHIPRQWDLDILSRFAINEVTFIKNKEDQTHPKTEASNVVDIKSWPTILDTDDMPKKKLAALYRAPTAEMLAYLDFSVSTTGMLAGIKMSHAAVTSLCRSMKLACELYPSRHIALCLDPYCGLGFALWVLSSVYSGHHSILIPPSEVEVNPALWLSAVSQYRVRDTFCSYGVMELCTKGLSGSIPQLKARNIALGCVRTCVVVAEERPRIHLTSAFSKLFSALGLSPRAVSTSFGCRVNIAICLQVRCVNKCGDTFTTSDNGYLLVLTDITPPEQYFSSSKVNSDVTFEYIST</sequence>
<dbReference type="InterPro" id="IPR042099">
    <property type="entry name" value="ANL_N_sf"/>
</dbReference>
<proteinExistence type="predicted"/>
<dbReference type="KEGG" id="dci:113466599"/>
<name>A0A3Q0INY5_DIACI</name>
<dbReference type="STRING" id="121845.A0A3Q0INY5"/>
<dbReference type="RefSeq" id="XP_026677952.1">
    <property type="nucleotide sequence ID" value="XM_026822151.1"/>
</dbReference>
<dbReference type="Proteomes" id="UP000079169">
    <property type="component" value="Unplaced"/>
</dbReference>
<reference evidence="3" key="1">
    <citation type="submission" date="2025-08" db="UniProtKB">
        <authorList>
            <consortium name="RefSeq"/>
        </authorList>
    </citation>
    <scope>IDENTIFICATION</scope>
</reference>
<protein>
    <submittedName>
        <fullName evidence="3">Disco-interacting protein 2 homolog B-like</fullName>
    </submittedName>
</protein>
<gene>
    <name evidence="3" type="primary">LOC113466599</name>
</gene>
<dbReference type="PANTHER" id="PTHR22754">
    <property type="entry name" value="DISCO-INTERACTING PROTEIN 2 DIP2 -RELATED"/>
    <property type="match status" value="1"/>
</dbReference>
<dbReference type="GeneID" id="113466599"/>
<dbReference type="Gene3D" id="3.40.50.12780">
    <property type="entry name" value="N-terminal domain of ligase-like"/>
    <property type="match status" value="1"/>
</dbReference>
<dbReference type="SUPFAM" id="SSF56801">
    <property type="entry name" value="Acetyl-CoA synthetase-like"/>
    <property type="match status" value="1"/>
</dbReference>
<organism evidence="2 3">
    <name type="scientific">Diaphorina citri</name>
    <name type="common">Asian citrus psyllid</name>
    <dbReference type="NCBI Taxonomy" id="121845"/>
    <lineage>
        <taxon>Eukaryota</taxon>
        <taxon>Metazoa</taxon>
        <taxon>Ecdysozoa</taxon>
        <taxon>Arthropoda</taxon>
        <taxon>Hexapoda</taxon>
        <taxon>Insecta</taxon>
        <taxon>Pterygota</taxon>
        <taxon>Neoptera</taxon>
        <taxon>Paraneoptera</taxon>
        <taxon>Hemiptera</taxon>
        <taxon>Sternorrhyncha</taxon>
        <taxon>Psylloidea</taxon>
        <taxon>Psyllidae</taxon>
        <taxon>Diaphorininae</taxon>
        <taxon>Diaphorina</taxon>
    </lineage>
</organism>
<evidence type="ECO:0000313" key="3">
    <source>
        <dbReference type="RefSeq" id="XP_026677952.1"/>
    </source>
</evidence>
<keyword evidence="2" id="KW-1185">Reference proteome</keyword>
<evidence type="ECO:0000313" key="2">
    <source>
        <dbReference type="Proteomes" id="UP000079169"/>
    </source>
</evidence>
<feature type="domain" description="AMP-dependent synthetase/ligase" evidence="1">
    <location>
        <begin position="55"/>
        <end position="270"/>
    </location>
</feature>
<dbReference type="PANTHER" id="PTHR22754:SF32">
    <property type="entry name" value="DISCO-INTERACTING PROTEIN 2"/>
    <property type="match status" value="1"/>
</dbReference>
<dbReference type="PaxDb" id="121845-A0A3Q0INY5"/>
<evidence type="ECO:0000259" key="1">
    <source>
        <dbReference type="Pfam" id="PF00501"/>
    </source>
</evidence>
<dbReference type="InterPro" id="IPR000873">
    <property type="entry name" value="AMP-dep_synth/lig_dom"/>
</dbReference>
<dbReference type="AlphaFoldDB" id="A0A3Q0INY5"/>